<keyword evidence="5" id="KW-0677">Repeat</keyword>
<dbReference type="SMART" id="SM00364">
    <property type="entry name" value="LRR_BAC"/>
    <property type="match status" value="6"/>
</dbReference>
<keyword evidence="8" id="KW-1133">Transmembrane helix</keyword>
<comment type="subcellular location">
    <subcellularLocation>
        <location evidence="1">Cell membrane</location>
    </subcellularLocation>
</comment>
<organism evidence="9 10">
    <name type="scientific">Acyrthosiphon pisum</name>
    <name type="common">Pea aphid</name>
    <dbReference type="NCBI Taxonomy" id="7029"/>
    <lineage>
        <taxon>Eukaryota</taxon>
        <taxon>Metazoa</taxon>
        <taxon>Ecdysozoa</taxon>
        <taxon>Arthropoda</taxon>
        <taxon>Hexapoda</taxon>
        <taxon>Insecta</taxon>
        <taxon>Pterygota</taxon>
        <taxon>Neoptera</taxon>
        <taxon>Paraneoptera</taxon>
        <taxon>Hemiptera</taxon>
        <taxon>Sternorrhyncha</taxon>
        <taxon>Aphidomorpha</taxon>
        <taxon>Aphidoidea</taxon>
        <taxon>Aphididae</taxon>
        <taxon>Macrosiphini</taxon>
        <taxon>Acyrthosiphon</taxon>
    </lineage>
</organism>
<dbReference type="FunFam" id="3.80.10.10:FF:001167">
    <property type="entry name" value="Chaoptin"/>
    <property type="match status" value="1"/>
</dbReference>
<dbReference type="SMART" id="SM00365">
    <property type="entry name" value="LRR_SD22"/>
    <property type="match status" value="11"/>
</dbReference>
<dbReference type="InterPro" id="IPR026906">
    <property type="entry name" value="LRR_5"/>
</dbReference>
<feature type="transmembrane region" description="Helical" evidence="8">
    <location>
        <begin position="31"/>
        <end position="54"/>
    </location>
</feature>
<evidence type="ECO:0000256" key="2">
    <source>
        <dbReference type="ARBA" id="ARBA00022475"/>
    </source>
</evidence>
<dbReference type="PROSITE" id="PS51450">
    <property type="entry name" value="LRR"/>
    <property type="match status" value="10"/>
</dbReference>
<evidence type="ECO:0000256" key="3">
    <source>
        <dbReference type="ARBA" id="ARBA00022614"/>
    </source>
</evidence>
<dbReference type="InterPro" id="IPR003591">
    <property type="entry name" value="Leu-rich_rpt_typical-subtyp"/>
</dbReference>
<dbReference type="RefSeq" id="XP_016658509.1">
    <property type="nucleotide sequence ID" value="XM_016803020.2"/>
</dbReference>
<evidence type="ECO:0000256" key="5">
    <source>
        <dbReference type="ARBA" id="ARBA00022737"/>
    </source>
</evidence>
<sequence>MYYSLLGLGSCRSRILFYICSRFIADQARNLNYAMTVMNTGYLFIIFALSVLWMSRAEAESFLQDFQPCSFNPLCSCTKSYDSLGEVHCVDVYFPRIPPAINRSRLSTLHLRNNDLDSIEPYFLVNTGLYKMTIQDNPLPILNDDSLYGLEHSLWELELVNTYLTYVPSRAIRILLKLKVLNLSGNQISEIKMGDWNGLENTLKVLKLANNALTYLPHRAFDSLGLLENLDLSGNMISEIHVNAFQDGPLQLLRLNLADNMLKYIPYMHLSSSAMKSLKYLDVSYNLIESTKGPLLTVTSRGGRHKFFLDELHLEYNHIKILEKQSLQNFESINKTYFDGNPITHIQDGAFQNTKIREIFMVDCEIYNISSEAFKGLETYLHTLDMSNNNITEFPIRKLQQSFNMLMKLGLRDNKIKHLFPIIHHIEGKEKIIKSNDKKKANDKTVVHEDNQRNSHEKDDHHEFYSLQDFDFSGWNNGPLQINIINGFKYLRRLSLSKMTTPYIEPDMFMNFTIDMEELQITGSDIKTVKAHAFKHIHGLKYLDLSDNVISTLDSDAFKEVGHSLQFLKMSHAFASSFKPIPGDAFRYLNNLKYMELSNNHLQHLRESSFHFQTNLRTLKLQDCMIEAFHKGTFQGGIGGSHILLEEIYLSFNFIKKIEDGSFDDLPSLGKIHLDGNRINRIERHAFTNLERLRWLILRGNQIEKLEIEAFQNLPHLQELDLAYNHIKHMDFTFLDQVGMLSNFRMNVSHNLLSKLSSNSNFSTKDLYIQSNIRVLDISYNSIKSIEDKYFSPMESSLSYLHMSFNNLFQVSRNVFGNLNNLIWLDLGHNHIAEIGFDSFKGSKRLQVFIISHNRLVDLPNDLFKGFTELRLVDFSYNKLRVLPDMFFNEDNLEILNMAHNELSRMPVLSFSTHSAGVVCDMDLSFNTITALPVFEMFSRFKSLKRLNLAGNRLVHLEDSNFASLIRLTYLDLSHNDALSFENRGRMFLGLEQSLQHLRLKNISLTSIPELPLPSLLSLDLSGNQIASVSPDRASNLSSLRNLDLSRNELIGFPSIIMNLPELNNLNLSNNHIYDLNNSTLNMGVQKLISLDLSYMPLVSFETGALNKMTSLQTLVISTFVGIKDFNIPSIIADVHSLRNLNLKVDKLSRMGKELIGLFPYKLRNFTISGKALHGLSLNNIFQGLRYPNLNLTIFNTSLETISNDVFRHMGTVRNISLDIRNNSLKSIGNPSTNTLPKQHGQTFLTSLKVSGNPWTCDCNIGWMEVWHRKKRQFLCNHEDPSAAPSNRYRDVEHYSTSKSTCLISDEDLEVAACADKKKPLAEAFKNDIECGWGAAGRCQSHLTIIISVVVAYIIMV</sequence>
<keyword evidence="2" id="KW-1003">Cell membrane</keyword>
<dbReference type="GO" id="GO:0048468">
    <property type="term" value="P:cell development"/>
    <property type="evidence" value="ECO:0007669"/>
    <property type="project" value="UniProtKB-ARBA"/>
</dbReference>
<evidence type="ECO:0000256" key="1">
    <source>
        <dbReference type="ARBA" id="ARBA00004236"/>
    </source>
</evidence>
<evidence type="ECO:0000256" key="8">
    <source>
        <dbReference type="SAM" id="Phobius"/>
    </source>
</evidence>
<dbReference type="SMART" id="SM00369">
    <property type="entry name" value="LRR_TYP"/>
    <property type="match status" value="23"/>
</dbReference>
<evidence type="ECO:0000256" key="4">
    <source>
        <dbReference type="ARBA" id="ARBA00022729"/>
    </source>
</evidence>
<evidence type="ECO:0000256" key="7">
    <source>
        <dbReference type="SAM" id="MobiDB-lite"/>
    </source>
</evidence>
<dbReference type="GO" id="GO:0005886">
    <property type="term" value="C:plasma membrane"/>
    <property type="evidence" value="ECO:0007669"/>
    <property type="project" value="UniProtKB-SubCell"/>
</dbReference>
<dbReference type="GeneID" id="100160311"/>
<dbReference type="SUPFAM" id="SSF52058">
    <property type="entry name" value="L domain-like"/>
    <property type="match status" value="4"/>
</dbReference>
<dbReference type="EnsemblMetazoa" id="XM_016803020.2">
    <property type="protein sequence ID" value="XP_016658509.1"/>
    <property type="gene ID" value="LOC100160311"/>
</dbReference>
<keyword evidence="3" id="KW-0433">Leucine-rich repeat</keyword>
<keyword evidence="6 8" id="KW-0472">Membrane</keyword>
<dbReference type="Gene3D" id="3.80.10.10">
    <property type="entry name" value="Ribonuclease Inhibitor"/>
    <property type="match status" value="7"/>
</dbReference>
<evidence type="ECO:0000313" key="10">
    <source>
        <dbReference type="Proteomes" id="UP000007819"/>
    </source>
</evidence>
<reference evidence="9" key="2">
    <citation type="submission" date="2022-06" db="UniProtKB">
        <authorList>
            <consortium name="EnsemblMetazoa"/>
        </authorList>
    </citation>
    <scope>IDENTIFICATION</scope>
</reference>
<dbReference type="PANTHER" id="PTHR24373:SF275">
    <property type="entry name" value="TIR DOMAIN-CONTAINING PROTEIN"/>
    <property type="match status" value="1"/>
</dbReference>
<dbReference type="InterPro" id="IPR050328">
    <property type="entry name" value="Dev_Immune_Receptor"/>
</dbReference>
<proteinExistence type="predicted"/>
<dbReference type="Proteomes" id="UP000007819">
    <property type="component" value="Chromosome A1"/>
</dbReference>
<keyword evidence="10" id="KW-1185">Reference proteome</keyword>
<evidence type="ECO:0000313" key="9">
    <source>
        <dbReference type="EnsemblMetazoa" id="XP_016658509.1"/>
    </source>
</evidence>
<evidence type="ECO:0008006" key="11">
    <source>
        <dbReference type="Google" id="ProtNLM"/>
    </source>
</evidence>
<dbReference type="InterPro" id="IPR032675">
    <property type="entry name" value="LRR_dom_sf"/>
</dbReference>
<dbReference type="PANTHER" id="PTHR24373">
    <property type="entry name" value="SLIT RELATED LEUCINE-RICH REPEAT NEURONAL PROTEIN"/>
    <property type="match status" value="1"/>
</dbReference>
<dbReference type="InterPro" id="IPR001611">
    <property type="entry name" value="Leu-rich_rpt"/>
</dbReference>
<reference evidence="10" key="1">
    <citation type="submission" date="2010-06" db="EMBL/GenBank/DDBJ databases">
        <authorList>
            <person name="Jiang H."/>
            <person name="Abraham K."/>
            <person name="Ali S."/>
            <person name="Alsbrooks S.L."/>
            <person name="Anim B.N."/>
            <person name="Anosike U.S."/>
            <person name="Attaway T."/>
            <person name="Bandaranaike D.P."/>
            <person name="Battles P.K."/>
            <person name="Bell S.N."/>
            <person name="Bell A.V."/>
            <person name="Beltran B."/>
            <person name="Bickham C."/>
            <person name="Bustamante Y."/>
            <person name="Caleb T."/>
            <person name="Canada A."/>
            <person name="Cardenas V."/>
            <person name="Carter K."/>
            <person name="Chacko J."/>
            <person name="Chandrabose M.N."/>
            <person name="Chavez D."/>
            <person name="Chavez A."/>
            <person name="Chen L."/>
            <person name="Chu H.-S."/>
            <person name="Claassen K.J."/>
            <person name="Cockrell R."/>
            <person name="Collins M."/>
            <person name="Cooper J.A."/>
            <person name="Cree A."/>
            <person name="Curry S.M."/>
            <person name="Da Y."/>
            <person name="Dao M.D."/>
            <person name="Das B."/>
            <person name="Davila M.-L."/>
            <person name="Davy-Carroll L."/>
            <person name="Denson S."/>
            <person name="Dinh H."/>
            <person name="Ebong V.E."/>
            <person name="Edwards J.R."/>
            <person name="Egan A."/>
            <person name="El-Daye J."/>
            <person name="Escobedo L."/>
            <person name="Fernandez S."/>
            <person name="Fernando P.R."/>
            <person name="Flagg N."/>
            <person name="Forbes L.D."/>
            <person name="Fowler R.G."/>
            <person name="Fu Q."/>
            <person name="Gabisi R.A."/>
            <person name="Ganer J."/>
            <person name="Garbino Pronczuk A."/>
            <person name="Garcia R.M."/>
            <person name="Garner T."/>
            <person name="Garrett T.E."/>
            <person name="Gonzalez D.A."/>
            <person name="Hamid H."/>
            <person name="Hawkins E.S."/>
            <person name="Hirani K."/>
            <person name="Hogues M.E."/>
            <person name="Hollins B."/>
            <person name="Hsiao C.-H."/>
            <person name="Jabil R."/>
            <person name="James M.L."/>
            <person name="Jhangiani S.N."/>
            <person name="Johnson B."/>
            <person name="Johnson Q."/>
            <person name="Joshi V."/>
            <person name="Kalu J.B."/>
            <person name="Kam C."/>
            <person name="Kashfia A."/>
            <person name="Keebler J."/>
            <person name="Kisamo H."/>
            <person name="Kovar C.L."/>
            <person name="Lago L.A."/>
            <person name="Lai C.-Y."/>
            <person name="Laidlaw J."/>
            <person name="Lara F."/>
            <person name="Le T.-K."/>
            <person name="Lee S.L."/>
            <person name="Legall F.H."/>
            <person name="Lemon S.J."/>
            <person name="Lewis L.R."/>
            <person name="Li B."/>
            <person name="Liu Y."/>
            <person name="Liu Y.-S."/>
            <person name="Lopez J."/>
            <person name="Lozado R.J."/>
            <person name="Lu J."/>
            <person name="Madu R.C."/>
            <person name="Maheshwari M."/>
            <person name="Maheshwari R."/>
            <person name="Malloy K."/>
            <person name="Martinez E."/>
            <person name="Mathew T."/>
            <person name="Mercado I.C."/>
            <person name="Mercado C."/>
            <person name="Meyer B."/>
            <person name="Montgomery K."/>
            <person name="Morgan M.B."/>
            <person name="Munidasa M."/>
            <person name="Nazareth L.V."/>
            <person name="Nelson J."/>
            <person name="Ng B.M."/>
            <person name="Nguyen N.B."/>
            <person name="Nguyen P.Q."/>
            <person name="Nguyen T."/>
            <person name="Obregon M."/>
            <person name="Okwuonu G.O."/>
            <person name="Onwere C.G."/>
            <person name="Orozco G."/>
            <person name="Parra A."/>
            <person name="Patel S."/>
            <person name="Patil S."/>
            <person name="Perez A."/>
            <person name="Perez Y."/>
            <person name="Pham C."/>
            <person name="Primus E.L."/>
            <person name="Pu L.-L."/>
            <person name="Puazo M."/>
            <person name="Qin X."/>
            <person name="Quiroz J.B."/>
            <person name="Reese J."/>
            <person name="Richards S."/>
            <person name="Rives C.M."/>
            <person name="Robberts R."/>
            <person name="Ruiz S.J."/>
            <person name="Ruiz M.J."/>
            <person name="Santibanez J."/>
            <person name="Schneider B.W."/>
            <person name="Sisson I."/>
            <person name="Smith M."/>
            <person name="Sodergren E."/>
            <person name="Song X.-Z."/>
            <person name="Song B.B."/>
            <person name="Summersgill H."/>
            <person name="Thelus R."/>
            <person name="Thornton R.D."/>
            <person name="Trejos Z.Y."/>
            <person name="Usmani K."/>
            <person name="Vattathil S."/>
            <person name="Villasana D."/>
            <person name="Walker D.L."/>
            <person name="Wang S."/>
            <person name="Wang K."/>
            <person name="White C.S."/>
            <person name="Williams A.C."/>
            <person name="Williamson J."/>
            <person name="Wilson K."/>
            <person name="Woghiren I.O."/>
            <person name="Woodworth J.R."/>
            <person name="Worley K.C."/>
            <person name="Wright R.A."/>
            <person name="Wu W."/>
            <person name="Young L."/>
            <person name="Zhang L."/>
            <person name="Zhang J."/>
            <person name="Zhu Y."/>
            <person name="Muzny D.M."/>
            <person name="Weinstock G."/>
            <person name="Gibbs R.A."/>
        </authorList>
    </citation>
    <scope>NUCLEOTIDE SEQUENCE [LARGE SCALE GENOMIC DNA]</scope>
    <source>
        <strain evidence="10">LSR1</strain>
    </source>
</reference>
<protein>
    <recommendedName>
        <fullName evidence="11">Chaoptin</fullName>
    </recommendedName>
</protein>
<accession>A0A8R2H5F5</accession>
<keyword evidence="4" id="KW-0732">Signal</keyword>
<keyword evidence="8" id="KW-0812">Transmembrane</keyword>
<dbReference type="Pfam" id="PF13855">
    <property type="entry name" value="LRR_8"/>
    <property type="match status" value="4"/>
</dbReference>
<name>A0A8R2H5F5_ACYPI</name>
<evidence type="ECO:0000256" key="6">
    <source>
        <dbReference type="ARBA" id="ARBA00023136"/>
    </source>
</evidence>
<dbReference type="OrthoDB" id="1111193at2759"/>
<feature type="region of interest" description="Disordered" evidence="7">
    <location>
        <begin position="435"/>
        <end position="459"/>
    </location>
</feature>
<dbReference type="Pfam" id="PF13306">
    <property type="entry name" value="LRR_5"/>
    <property type="match status" value="3"/>
</dbReference>